<dbReference type="eggNOG" id="COG0601">
    <property type="taxonomic scope" value="Bacteria"/>
</dbReference>
<dbReference type="STRING" id="457570.Nther_2641"/>
<name>B2A288_NATTJ</name>
<evidence type="ECO:0000256" key="6">
    <source>
        <dbReference type="ARBA" id="ARBA00023136"/>
    </source>
</evidence>
<dbReference type="AlphaFoldDB" id="B2A288"/>
<keyword evidence="3" id="KW-1003">Cell membrane</keyword>
<dbReference type="PANTHER" id="PTHR43163:SF6">
    <property type="entry name" value="DIPEPTIDE TRANSPORT SYSTEM PERMEASE PROTEIN DPPB-RELATED"/>
    <property type="match status" value="1"/>
</dbReference>
<dbReference type="PANTHER" id="PTHR43163">
    <property type="entry name" value="DIPEPTIDE TRANSPORT SYSTEM PERMEASE PROTEIN DPPB-RELATED"/>
    <property type="match status" value="1"/>
</dbReference>
<reference evidence="9 10" key="1">
    <citation type="submission" date="2008-04" db="EMBL/GenBank/DDBJ databases">
        <title>Complete sequence of chromosome of Natranaerobius thermophilus JW/NM-WN-LF.</title>
        <authorList>
            <consortium name="US DOE Joint Genome Institute"/>
            <person name="Copeland A."/>
            <person name="Lucas S."/>
            <person name="Lapidus A."/>
            <person name="Glavina del Rio T."/>
            <person name="Dalin E."/>
            <person name="Tice H."/>
            <person name="Bruce D."/>
            <person name="Goodwin L."/>
            <person name="Pitluck S."/>
            <person name="Chertkov O."/>
            <person name="Brettin T."/>
            <person name="Detter J.C."/>
            <person name="Han C."/>
            <person name="Kuske C.R."/>
            <person name="Schmutz J."/>
            <person name="Larimer F."/>
            <person name="Land M."/>
            <person name="Hauser L."/>
            <person name="Kyrpides N."/>
            <person name="Lykidis A."/>
            <person name="Mesbah N.M."/>
            <person name="Wiegel J."/>
        </authorList>
    </citation>
    <scope>NUCLEOTIDE SEQUENCE [LARGE SCALE GENOMIC DNA]</scope>
    <source>
        <strain evidence="10">ATCC BAA-1301 / DSM 18059 / JW/NM-WN-LF</strain>
    </source>
</reference>
<comment type="similarity">
    <text evidence="7">Belongs to the binding-protein-dependent transport system permease family.</text>
</comment>
<reference evidence="9 10" key="2">
    <citation type="journal article" date="2011" name="J. Bacteriol.">
        <title>Complete genome sequence of the anaerobic, halophilic alkalithermophile Natranaerobius thermophilus JW/NM-WN-LF.</title>
        <authorList>
            <person name="Zhao B."/>
            <person name="Mesbah N.M."/>
            <person name="Dalin E."/>
            <person name="Goodwin L."/>
            <person name="Nolan M."/>
            <person name="Pitluck S."/>
            <person name="Chertkov O."/>
            <person name="Brettin T.S."/>
            <person name="Han J."/>
            <person name="Larimer F.W."/>
            <person name="Land M.L."/>
            <person name="Hauser L."/>
            <person name="Kyrpides N."/>
            <person name="Wiegel J."/>
        </authorList>
    </citation>
    <scope>NUCLEOTIDE SEQUENCE [LARGE SCALE GENOMIC DNA]</scope>
    <source>
        <strain evidence="10">ATCC BAA-1301 / DSM 18059 / JW/NM-WN-LF</strain>
    </source>
</reference>
<feature type="transmembrane region" description="Helical" evidence="7">
    <location>
        <begin position="299"/>
        <end position="325"/>
    </location>
</feature>
<accession>B2A288</accession>
<dbReference type="KEGG" id="nth:Nther_2641"/>
<dbReference type="InterPro" id="IPR035906">
    <property type="entry name" value="MetI-like_sf"/>
</dbReference>
<keyword evidence="5 7" id="KW-1133">Transmembrane helix</keyword>
<dbReference type="InParanoid" id="B2A288"/>
<evidence type="ECO:0000256" key="3">
    <source>
        <dbReference type="ARBA" id="ARBA00022475"/>
    </source>
</evidence>
<dbReference type="Gene3D" id="1.10.3720.10">
    <property type="entry name" value="MetI-like"/>
    <property type="match status" value="1"/>
</dbReference>
<feature type="transmembrane region" description="Helical" evidence="7">
    <location>
        <begin position="131"/>
        <end position="157"/>
    </location>
</feature>
<evidence type="ECO:0000256" key="7">
    <source>
        <dbReference type="RuleBase" id="RU363032"/>
    </source>
</evidence>
<protein>
    <submittedName>
        <fullName evidence="9">Binding-protein-dependent transport systems inner membrane component</fullName>
    </submittedName>
</protein>
<dbReference type="EMBL" id="CP001034">
    <property type="protein sequence ID" value="ACB86196.1"/>
    <property type="molecule type" value="Genomic_DNA"/>
</dbReference>
<keyword evidence="10" id="KW-1185">Reference proteome</keyword>
<dbReference type="GO" id="GO:0005886">
    <property type="term" value="C:plasma membrane"/>
    <property type="evidence" value="ECO:0007669"/>
    <property type="project" value="UniProtKB-SubCell"/>
</dbReference>
<organism evidence="9 10">
    <name type="scientific">Natranaerobius thermophilus (strain ATCC BAA-1301 / DSM 18059 / JW/NM-WN-LF)</name>
    <dbReference type="NCBI Taxonomy" id="457570"/>
    <lineage>
        <taxon>Bacteria</taxon>
        <taxon>Bacillati</taxon>
        <taxon>Bacillota</taxon>
        <taxon>Clostridia</taxon>
        <taxon>Natranaerobiales</taxon>
        <taxon>Natranaerobiaceae</taxon>
        <taxon>Natranaerobius</taxon>
    </lineage>
</organism>
<dbReference type="Proteomes" id="UP000001683">
    <property type="component" value="Chromosome"/>
</dbReference>
<dbReference type="Pfam" id="PF19300">
    <property type="entry name" value="BPD_transp_1_N"/>
    <property type="match status" value="1"/>
</dbReference>
<proteinExistence type="inferred from homology"/>
<evidence type="ECO:0000256" key="2">
    <source>
        <dbReference type="ARBA" id="ARBA00022448"/>
    </source>
</evidence>
<keyword evidence="2 7" id="KW-0813">Transport</keyword>
<dbReference type="GO" id="GO:0055085">
    <property type="term" value="P:transmembrane transport"/>
    <property type="evidence" value="ECO:0007669"/>
    <property type="project" value="InterPro"/>
</dbReference>
<feature type="transmembrane region" description="Helical" evidence="7">
    <location>
        <begin position="7"/>
        <end position="28"/>
    </location>
</feature>
<dbReference type="InterPro" id="IPR000515">
    <property type="entry name" value="MetI-like"/>
</dbReference>
<dbReference type="CDD" id="cd06261">
    <property type="entry name" value="TM_PBP2"/>
    <property type="match status" value="1"/>
</dbReference>
<keyword evidence="6 7" id="KW-0472">Membrane</keyword>
<sequence length="332" mass="36495">MYALKRLLVAIPTVIGVSILVFLMIHLIPGDPAQMMLFPRGTEAEIEQLRQELGLNLPIHVQYWNWVTDAIQLDLGTSVQRGVSVTSEVFGRFPATFELAIAAILIAVIVGVPLGVIAAQKRNSWIDYTCITISLMGVSIPVFWLGLMLIFIFAATLGVLPVSGRMPTGASIESVTGLYLIDTLIRGDLGLFWQTIRHLFLPALSLASVPLALVVRVTRSSMIEVLSEDYVRTAKAKGTPYRLVVFKHALRNALIPVITVVGLQVGRLMGGAILTETVFSWPGMGRLLVSSIHARDYPLIQGTVLIFAILFIITNIVVDLLYAYIDPRVKYE</sequence>
<gene>
    <name evidence="9" type="ordered locus">Nther_2641</name>
</gene>
<evidence type="ECO:0000256" key="4">
    <source>
        <dbReference type="ARBA" id="ARBA00022692"/>
    </source>
</evidence>
<feature type="domain" description="ABC transmembrane type-1" evidence="8">
    <location>
        <begin position="93"/>
        <end position="322"/>
    </location>
</feature>
<keyword evidence="4 7" id="KW-0812">Transmembrane</keyword>
<dbReference type="HOGENOM" id="CLU_036879_0_0_9"/>
<evidence type="ECO:0000313" key="10">
    <source>
        <dbReference type="Proteomes" id="UP000001683"/>
    </source>
</evidence>
<feature type="transmembrane region" description="Helical" evidence="7">
    <location>
        <begin position="99"/>
        <end position="119"/>
    </location>
</feature>
<feature type="transmembrane region" description="Helical" evidence="7">
    <location>
        <begin position="253"/>
        <end position="279"/>
    </location>
</feature>
<dbReference type="InterPro" id="IPR045621">
    <property type="entry name" value="BPD_transp_1_N"/>
</dbReference>
<evidence type="ECO:0000256" key="1">
    <source>
        <dbReference type="ARBA" id="ARBA00004651"/>
    </source>
</evidence>
<dbReference type="Pfam" id="PF00528">
    <property type="entry name" value="BPD_transp_1"/>
    <property type="match status" value="1"/>
</dbReference>
<comment type="subcellular location">
    <subcellularLocation>
        <location evidence="1 7">Cell membrane</location>
        <topology evidence="1 7">Multi-pass membrane protein</topology>
    </subcellularLocation>
</comment>
<evidence type="ECO:0000259" key="8">
    <source>
        <dbReference type="PROSITE" id="PS50928"/>
    </source>
</evidence>
<feature type="transmembrane region" description="Helical" evidence="7">
    <location>
        <begin position="199"/>
        <end position="217"/>
    </location>
</feature>
<dbReference type="SUPFAM" id="SSF161098">
    <property type="entry name" value="MetI-like"/>
    <property type="match status" value="1"/>
</dbReference>
<dbReference type="PROSITE" id="PS50928">
    <property type="entry name" value="ABC_TM1"/>
    <property type="match status" value="1"/>
</dbReference>
<evidence type="ECO:0000313" key="9">
    <source>
        <dbReference type="EMBL" id="ACB86196.1"/>
    </source>
</evidence>
<evidence type="ECO:0000256" key="5">
    <source>
        <dbReference type="ARBA" id="ARBA00022989"/>
    </source>
</evidence>